<dbReference type="EMBL" id="MIJY01000012">
    <property type="protein sequence ID" value="OEG16853.1"/>
    <property type="molecule type" value="Genomic_DNA"/>
</dbReference>
<dbReference type="AlphaFoldDB" id="A0A1E5GVX2"/>
<keyword evidence="1" id="KW-0472">Membrane</keyword>
<feature type="transmembrane region" description="Helical" evidence="1">
    <location>
        <begin position="12"/>
        <end position="33"/>
    </location>
</feature>
<protein>
    <submittedName>
        <fullName evidence="2">Uncharacterized protein</fullName>
    </submittedName>
</protein>
<reference evidence="3" key="1">
    <citation type="submission" date="2016-09" db="EMBL/GenBank/DDBJ databases">
        <authorList>
            <person name="Gulvik C.A."/>
        </authorList>
    </citation>
    <scope>NUCLEOTIDE SEQUENCE [LARGE SCALE GENOMIC DNA]</scope>
    <source>
        <strain evidence="3">LMG 8895</strain>
    </source>
</reference>
<proteinExistence type="predicted"/>
<feature type="transmembrane region" description="Helical" evidence="1">
    <location>
        <begin position="39"/>
        <end position="60"/>
    </location>
</feature>
<evidence type="ECO:0000313" key="3">
    <source>
        <dbReference type="Proteomes" id="UP000095094"/>
    </source>
</evidence>
<keyword evidence="3" id="KW-1185">Reference proteome</keyword>
<sequence>MEVLLMRQRSMLMNILMVIGLFFVGSFILSLVMGIVGSLLWFAIKIMIPVAIAVWLVRVISGPSNNRRRYY</sequence>
<comment type="caution">
    <text evidence="2">The sequence shown here is derived from an EMBL/GenBank/DDBJ whole genome shotgun (WGS) entry which is preliminary data.</text>
</comment>
<keyword evidence="1" id="KW-0812">Transmembrane</keyword>
<name>A0A1E5GVX2_9ENTE</name>
<evidence type="ECO:0000256" key="1">
    <source>
        <dbReference type="SAM" id="Phobius"/>
    </source>
</evidence>
<gene>
    <name evidence="2" type="ORF">BCR25_04445</name>
</gene>
<dbReference type="Proteomes" id="UP000095094">
    <property type="component" value="Unassembled WGS sequence"/>
</dbReference>
<keyword evidence="1" id="KW-1133">Transmembrane helix</keyword>
<evidence type="ECO:0000313" key="2">
    <source>
        <dbReference type="EMBL" id="OEG16853.1"/>
    </source>
</evidence>
<organism evidence="2 3">
    <name type="scientific">Enterococcus termitis</name>
    <dbReference type="NCBI Taxonomy" id="332950"/>
    <lineage>
        <taxon>Bacteria</taxon>
        <taxon>Bacillati</taxon>
        <taxon>Bacillota</taxon>
        <taxon>Bacilli</taxon>
        <taxon>Lactobacillales</taxon>
        <taxon>Enterococcaceae</taxon>
        <taxon>Enterococcus</taxon>
    </lineage>
</organism>
<accession>A0A1E5GVX2</accession>